<dbReference type="InParanoid" id="A0A6I8NUL1"/>
<dbReference type="FunCoup" id="A0A6I8NUL1">
    <property type="interactions" value="1155"/>
</dbReference>
<dbReference type="GO" id="GO:0005730">
    <property type="term" value="C:nucleolus"/>
    <property type="evidence" value="ECO:0007669"/>
    <property type="project" value="UniProtKB-SubCell"/>
</dbReference>
<keyword evidence="4" id="KW-1133">Transmembrane helix</keyword>
<reference evidence="5" key="3">
    <citation type="submission" date="2025-09" db="UniProtKB">
        <authorList>
            <consortium name="Ensembl"/>
        </authorList>
    </citation>
    <scope>IDENTIFICATION</scope>
    <source>
        <strain evidence="5">Glennie</strain>
    </source>
</reference>
<dbReference type="AlphaFoldDB" id="A0A6I8NUL1"/>
<dbReference type="Pfam" id="PF15341">
    <property type="entry name" value="SLX9"/>
    <property type="match status" value="1"/>
</dbReference>
<feature type="transmembrane region" description="Helical" evidence="4">
    <location>
        <begin position="41"/>
        <end position="63"/>
    </location>
</feature>
<dbReference type="Proteomes" id="UP000002279">
    <property type="component" value="Chromosome 7"/>
</dbReference>
<comment type="similarity">
    <text evidence="2">Belongs to the SLX9 family.</text>
</comment>
<evidence type="ECO:0000256" key="2">
    <source>
        <dbReference type="ARBA" id="ARBA00011022"/>
    </source>
</evidence>
<reference evidence="5 6" key="1">
    <citation type="journal article" date="2008" name="Nature">
        <title>Genome analysis of the platypus reveals unique signatures of evolution.</title>
        <authorList>
            <person name="Warren W.C."/>
            <person name="Hillier L.W."/>
            <person name="Marshall Graves J.A."/>
            <person name="Birney E."/>
            <person name="Ponting C.P."/>
            <person name="Grutzner F."/>
            <person name="Belov K."/>
            <person name="Miller W."/>
            <person name="Clarke L."/>
            <person name="Chinwalla A.T."/>
            <person name="Yang S.P."/>
            <person name="Heger A."/>
            <person name="Locke D.P."/>
            <person name="Miethke P."/>
            <person name="Waters P.D."/>
            <person name="Veyrunes F."/>
            <person name="Fulton L."/>
            <person name="Fulton B."/>
            <person name="Graves T."/>
            <person name="Wallis J."/>
            <person name="Puente X.S."/>
            <person name="Lopez-Otin C."/>
            <person name="Ordonez G.R."/>
            <person name="Eichler E.E."/>
            <person name="Chen L."/>
            <person name="Cheng Z."/>
            <person name="Deakin J.E."/>
            <person name="Alsop A."/>
            <person name="Thompson K."/>
            <person name="Kirby P."/>
            <person name="Papenfuss A.T."/>
            <person name="Wakefield M.J."/>
            <person name="Olender T."/>
            <person name="Lancet D."/>
            <person name="Huttley G.A."/>
            <person name="Smit A.F."/>
            <person name="Pask A."/>
            <person name="Temple-Smith P."/>
            <person name="Batzer M.A."/>
            <person name="Walker J.A."/>
            <person name="Konkel M.K."/>
            <person name="Harris R.S."/>
            <person name="Whittington C.M."/>
            <person name="Wong E.S."/>
            <person name="Gemmell N.J."/>
            <person name="Buschiazzo E."/>
            <person name="Vargas Jentzsch I.M."/>
            <person name="Merkel A."/>
            <person name="Schmitz J."/>
            <person name="Zemann A."/>
            <person name="Churakov G."/>
            <person name="Kriegs J.O."/>
            <person name="Brosius J."/>
            <person name="Murchison E.P."/>
            <person name="Sachidanandam R."/>
            <person name="Smith C."/>
            <person name="Hannon G.J."/>
            <person name="Tsend-Ayush E."/>
            <person name="McMillan D."/>
            <person name="Attenborough R."/>
            <person name="Rens W."/>
            <person name="Ferguson-Smith M."/>
            <person name="Lefevre C.M."/>
            <person name="Sharp J.A."/>
            <person name="Nicholas K.R."/>
            <person name="Ray D.A."/>
            <person name="Kube M."/>
            <person name="Reinhardt R."/>
            <person name="Pringle T.H."/>
            <person name="Taylor J."/>
            <person name="Jones R.C."/>
            <person name="Nixon B."/>
            <person name="Dacheux J.L."/>
            <person name="Niwa H."/>
            <person name="Sekita Y."/>
            <person name="Huang X."/>
            <person name="Stark A."/>
            <person name="Kheradpour P."/>
            <person name="Kellis M."/>
            <person name="Flicek P."/>
            <person name="Chen Y."/>
            <person name="Webber C."/>
            <person name="Hardison R."/>
            <person name="Nelson J."/>
            <person name="Hallsworth-Pepin K."/>
            <person name="Delehaunty K."/>
            <person name="Markovic C."/>
            <person name="Minx P."/>
            <person name="Feng Y."/>
            <person name="Kremitzki C."/>
            <person name="Mitreva M."/>
            <person name="Glasscock J."/>
            <person name="Wylie T."/>
            <person name="Wohldmann P."/>
            <person name="Thiru P."/>
            <person name="Nhan M.N."/>
            <person name="Pohl C.S."/>
            <person name="Smith S.M."/>
            <person name="Hou S."/>
            <person name="Nefedov M."/>
            <person name="de Jong P.J."/>
            <person name="Renfree M.B."/>
            <person name="Mardis E.R."/>
            <person name="Wilson R.K."/>
        </authorList>
    </citation>
    <scope>NUCLEOTIDE SEQUENCE [LARGE SCALE GENOMIC DNA]</scope>
    <source>
        <strain evidence="5 6">Glennie</strain>
    </source>
</reference>
<name>A0A6I8NUL1_ORNAN</name>
<evidence type="ECO:0000256" key="3">
    <source>
        <dbReference type="ARBA" id="ARBA00023242"/>
    </source>
</evidence>
<dbReference type="Bgee" id="ENSOANG00000046464">
    <property type="expression patterns" value="Expressed in fibroblast and 8 other cell types or tissues"/>
</dbReference>
<keyword evidence="3" id="KW-0539">Nucleus</keyword>
<evidence type="ECO:0000256" key="1">
    <source>
        <dbReference type="ARBA" id="ARBA00004604"/>
    </source>
</evidence>
<dbReference type="InterPro" id="IPR028160">
    <property type="entry name" value="Slx9-like"/>
</dbReference>
<dbReference type="GO" id="GO:0000462">
    <property type="term" value="P:maturation of SSU-rRNA from tricistronic rRNA transcript (SSU-rRNA, 5.8S rRNA, LSU-rRNA)"/>
    <property type="evidence" value="ECO:0007669"/>
    <property type="project" value="InterPro"/>
</dbReference>
<evidence type="ECO:0000256" key="4">
    <source>
        <dbReference type="SAM" id="Phobius"/>
    </source>
</evidence>
<comment type="subcellular location">
    <subcellularLocation>
        <location evidence="1">Nucleus</location>
        <location evidence="1">Nucleolus</location>
    </subcellularLocation>
</comment>
<dbReference type="GO" id="GO:0030688">
    <property type="term" value="C:preribosome, small subunit precursor"/>
    <property type="evidence" value="ECO:0007669"/>
    <property type="project" value="InterPro"/>
</dbReference>
<reference evidence="5" key="2">
    <citation type="submission" date="2025-08" db="UniProtKB">
        <authorList>
            <consortium name="Ensembl"/>
        </authorList>
    </citation>
    <scope>IDENTIFICATION</scope>
    <source>
        <strain evidence="5">Glennie</strain>
    </source>
</reference>
<evidence type="ECO:0008006" key="7">
    <source>
        <dbReference type="Google" id="ProtNLM"/>
    </source>
</evidence>
<keyword evidence="6" id="KW-1185">Reference proteome</keyword>
<keyword evidence="4" id="KW-0472">Membrane</keyword>
<dbReference type="PANTHER" id="PTHR31109:SF2">
    <property type="entry name" value="RIBOSOME BIOGENESIS PROTEIN SLX9 HOMOLOG"/>
    <property type="match status" value="1"/>
</dbReference>
<sequence>MIAWVPLPWRQGFCDNSSLGIGGDNVKSHLGSFQCPLSPTLILFSNWLCLSFFEFFYLFIVLIKDWDFLTSNIFAGTKIDPKALVQKLDSDTRSVISVKRGAEAKPILSKKEKMKQRRERWQQKIEAVKLAQQQHKAAMKRKATPVVGDMHPLMDALPELSELITTSKSRKQSRGEEEMARFQEVIANPSYRANPLAAINEHLSKKMRQEEMERP</sequence>
<keyword evidence="4" id="KW-0812">Transmembrane</keyword>
<gene>
    <name evidence="5" type="primary">SLX9</name>
</gene>
<dbReference type="PANTHER" id="PTHR31109">
    <property type="entry name" value="PROTEIN FAM207A"/>
    <property type="match status" value="1"/>
</dbReference>
<protein>
    <recommendedName>
        <fullName evidence="7">Family with sequence similarity 207 member A</fullName>
    </recommendedName>
</protein>
<organism evidence="5 6">
    <name type="scientific">Ornithorhynchus anatinus</name>
    <name type="common">Duckbill platypus</name>
    <dbReference type="NCBI Taxonomy" id="9258"/>
    <lineage>
        <taxon>Eukaryota</taxon>
        <taxon>Metazoa</taxon>
        <taxon>Chordata</taxon>
        <taxon>Craniata</taxon>
        <taxon>Vertebrata</taxon>
        <taxon>Euteleostomi</taxon>
        <taxon>Mammalia</taxon>
        <taxon>Monotremata</taxon>
        <taxon>Ornithorhynchidae</taxon>
        <taxon>Ornithorhynchus</taxon>
    </lineage>
</organism>
<dbReference type="GeneTree" id="ENSGT00390000015709"/>
<dbReference type="GO" id="GO:0030686">
    <property type="term" value="C:90S preribosome"/>
    <property type="evidence" value="ECO:0007669"/>
    <property type="project" value="InterPro"/>
</dbReference>
<evidence type="ECO:0000313" key="5">
    <source>
        <dbReference type="Ensembl" id="ENSOANP00000044757.1"/>
    </source>
</evidence>
<accession>A0A6I8NUL1</accession>
<dbReference type="Ensembl" id="ENSOANT00000055150.1">
    <property type="protein sequence ID" value="ENSOANP00000044757.1"/>
    <property type="gene ID" value="ENSOANG00000046464.1"/>
</dbReference>
<evidence type="ECO:0000313" key="6">
    <source>
        <dbReference type="Proteomes" id="UP000002279"/>
    </source>
</evidence>
<proteinExistence type="inferred from homology"/>